<name>A0A2S3GSS3_9POAL</name>
<sequence>MARRRRTGRRALRDDPGAAVRRTSMWQIWRRATQPTWSPAPSHPRRRAGLEALRAAGIQGRRTRLFVASIVGWPSSRTCTPGRQASRPPHLLAVVCLVEWPNRLCPHLGRSRSRRFSWEKIWGKQRAEREALLLA</sequence>
<dbReference type="AlphaFoldDB" id="A0A2S3GSS3"/>
<accession>A0A2S3GSS3</accession>
<gene>
    <name evidence="1" type="ORF">PAHAL_1G363400</name>
</gene>
<dbReference type="Gramene" id="PAN07797">
    <property type="protein sequence ID" value="PAN07797"/>
    <property type="gene ID" value="PAHAL_1G363400"/>
</dbReference>
<proteinExistence type="predicted"/>
<dbReference type="EMBL" id="CM008046">
    <property type="protein sequence ID" value="PAN07797.1"/>
    <property type="molecule type" value="Genomic_DNA"/>
</dbReference>
<evidence type="ECO:0000313" key="1">
    <source>
        <dbReference type="EMBL" id="PAN07797.1"/>
    </source>
</evidence>
<dbReference type="Proteomes" id="UP000243499">
    <property type="component" value="Chromosome 1"/>
</dbReference>
<reference evidence="1" key="1">
    <citation type="submission" date="2018-04" db="EMBL/GenBank/DDBJ databases">
        <title>WGS assembly of Panicum hallii.</title>
        <authorList>
            <person name="Lovell J."/>
            <person name="Jenkins J."/>
            <person name="Lowry D."/>
            <person name="Mamidi S."/>
            <person name="Sreedasyam A."/>
            <person name="Weng X."/>
            <person name="Barry K."/>
            <person name="Bonette J."/>
            <person name="Campitelli B."/>
            <person name="Daum C."/>
            <person name="Gordon S."/>
            <person name="Gould B."/>
            <person name="Lipzen A."/>
            <person name="Macqueen A."/>
            <person name="Palacio-Mejia J."/>
            <person name="Plott C."/>
            <person name="Shakirov E."/>
            <person name="Shu S."/>
            <person name="Yoshinaga Y."/>
            <person name="Zane M."/>
            <person name="Rokhsar D."/>
            <person name="Grimwood J."/>
            <person name="Schmutz J."/>
            <person name="Juenger T."/>
        </authorList>
    </citation>
    <scope>NUCLEOTIDE SEQUENCE [LARGE SCALE GENOMIC DNA]</scope>
    <source>
        <strain evidence="1">FIL2</strain>
    </source>
</reference>
<protein>
    <submittedName>
        <fullName evidence="1">Uncharacterized protein</fullName>
    </submittedName>
</protein>
<organism evidence="1">
    <name type="scientific">Panicum hallii</name>
    <dbReference type="NCBI Taxonomy" id="206008"/>
    <lineage>
        <taxon>Eukaryota</taxon>
        <taxon>Viridiplantae</taxon>
        <taxon>Streptophyta</taxon>
        <taxon>Embryophyta</taxon>
        <taxon>Tracheophyta</taxon>
        <taxon>Spermatophyta</taxon>
        <taxon>Magnoliopsida</taxon>
        <taxon>Liliopsida</taxon>
        <taxon>Poales</taxon>
        <taxon>Poaceae</taxon>
        <taxon>PACMAD clade</taxon>
        <taxon>Panicoideae</taxon>
        <taxon>Panicodae</taxon>
        <taxon>Paniceae</taxon>
        <taxon>Panicinae</taxon>
        <taxon>Panicum</taxon>
        <taxon>Panicum sect. Panicum</taxon>
    </lineage>
</organism>